<feature type="compositionally biased region" description="Low complexity" evidence="1">
    <location>
        <begin position="160"/>
        <end position="195"/>
    </location>
</feature>
<feature type="compositionally biased region" description="Polar residues" evidence="1">
    <location>
        <begin position="315"/>
        <end position="339"/>
    </location>
</feature>
<feature type="domain" description="DUF8004" evidence="2">
    <location>
        <begin position="601"/>
        <end position="693"/>
    </location>
</feature>
<organism evidence="3 4">
    <name type="scientific">Fusarium torreyae</name>
    <dbReference type="NCBI Taxonomy" id="1237075"/>
    <lineage>
        <taxon>Eukaryota</taxon>
        <taxon>Fungi</taxon>
        <taxon>Dikarya</taxon>
        <taxon>Ascomycota</taxon>
        <taxon>Pezizomycotina</taxon>
        <taxon>Sordariomycetes</taxon>
        <taxon>Hypocreomycetidae</taxon>
        <taxon>Hypocreales</taxon>
        <taxon>Nectriaceae</taxon>
        <taxon>Fusarium</taxon>
    </lineage>
</organism>
<feature type="compositionally biased region" description="Polar residues" evidence="1">
    <location>
        <begin position="225"/>
        <end position="259"/>
    </location>
</feature>
<dbReference type="InterPro" id="IPR058317">
    <property type="entry name" value="DUF8004"/>
</dbReference>
<dbReference type="OrthoDB" id="5300331at2759"/>
<feature type="compositionally biased region" description="Polar residues" evidence="1">
    <location>
        <begin position="51"/>
        <end position="68"/>
    </location>
</feature>
<evidence type="ECO:0000256" key="1">
    <source>
        <dbReference type="SAM" id="MobiDB-lite"/>
    </source>
</evidence>
<evidence type="ECO:0000313" key="4">
    <source>
        <dbReference type="Proteomes" id="UP001152049"/>
    </source>
</evidence>
<feature type="compositionally biased region" description="Low complexity" evidence="1">
    <location>
        <begin position="126"/>
        <end position="149"/>
    </location>
</feature>
<reference evidence="3" key="1">
    <citation type="submission" date="2022-09" db="EMBL/GenBank/DDBJ databases">
        <title>Fusarium specimens isolated from Avocado Roots.</title>
        <authorList>
            <person name="Stajich J."/>
            <person name="Roper C."/>
            <person name="Heimlech-Rivalta G."/>
        </authorList>
    </citation>
    <scope>NUCLEOTIDE SEQUENCE</scope>
    <source>
        <strain evidence="3">CF00136</strain>
    </source>
</reference>
<gene>
    <name evidence="3" type="ORF">NW762_000700</name>
</gene>
<feature type="compositionally biased region" description="Basic and acidic residues" evidence="1">
    <location>
        <begin position="81"/>
        <end position="96"/>
    </location>
</feature>
<feature type="compositionally biased region" description="Pro residues" evidence="1">
    <location>
        <begin position="150"/>
        <end position="159"/>
    </location>
</feature>
<dbReference type="PANTHER" id="PTHR39601:SF2">
    <property type="entry name" value="CHORIOGENIN HMINOR"/>
    <property type="match status" value="1"/>
</dbReference>
<evidence type="ECO:0000259" key="2">
    <source>
        <dbReference type="Pfam" id="PF26013"/>
    </source>
</evidence>
<dbReference type="EMBL" id="JAOQAZ010000001">
    <property type="protein sequence ID" value="KAJ4271990.1"/>
    <property type="molecule type" value="Genomic_DNA"/>
</dbReference>
<keyword evidence="4" id="KW-1185">Reference proteome</keyword>
<feature type="region of interest" description="Disordered" evidence="1">
    <location>
        <begin position="996"/>
        <end position="1065"/>
    </location>
</feature>
<feature type="compositionally biased region" description="Polar residues" evidence="1">
    <location>
        <begin position="399"/>
        <end position="408"/>
    </location>
</feature>
<dbReference type="Pfam" id="PF26013">
    <property type="entry name" value="DUF8004"/>
    <property type="match status" value="1"/>
</dbReference>
<comment type="caution">
    <text evidence="3">The sequence shown here is derived from an EMBL/GenBank/DDBJ whole genome shotgun (WGS) entry which is preliminary data.</text>
</comment>
<feature type="region of interest" description="Disordered" evidence="1">
    <location>
        <begin position="1077"/>
        <end position="1140"/>
    </location>
</feature>
<feature type="compositionally biased region" description="Polar residues" evidence="1">
    <location>
        <begin position="16"/>
        <end position="29"/>
    </location>
</feature>
<feature type="compositionally biased region" description="Polar residues" evidence="1">
    <location>
        <begin position="196"/>
        <end position="205"/>
    </location>
</feature>
<dbReference type="AlphaFoldDB" id="A0A9W8SHR4"/>
<accession>A0A9W8SHR4</accession>
<feature type="compositionally biased region" description="Polar residues" evidence="1">
    <location>
        <begin position="101"/>
        <end position="114"/>
    </location>
</feature>
<dbReference type="Proteomes" id="UP001152049">
    <property type="component" value="Unassembled WGS sequence"/>
</dbReference>
<evidence type="ECO:0000313" key="3">
    <source>
        <dbReference type="EMBL" id="KAJ4271990.1"/>
    </source>
</evidence>
<feature type="region of interest" description="Disordered" evidence="1">
    <location>
        <begin position="1"/>
        <end position="408"/>
    </location>
</feature>
<dbReference type="PANTHER" id="PTHR39601">
    <property type="entry name" value="CHORIOGENIN HMINOR"/>
    <property type="match status" value="1"/>
</dbReference>
<name>A0A9W8SHR4_9HYPO</name>
<proteinExistence type="predicted"/>
<feature type="compositionally biased region" description="Pro residues" evidence="1">
    <location>
        <begin position="281"/>
        <end position="290"/>
    </location>
</feature>
<sequence>MTSSRSFRASFMPSMLRSNTDPDQSSNSPAPRKSVKKSNTVDLAQLRGSHIGSSKSTTVLPNPGSSSQDDADAVQHNNRPRSAEQKTLRKRTDSSHKVSLPKSQSTTNLSPTKGSTRKSRFWGNRLSSFLPSLVLPSDSPAASPTTSKPAPTPPVPAAPSAPAATAAASPAPTKSSSPTNTSTTTNTAGTPPTTVDDSASSTTPSIIEPTIRMTSDYHDALAYQAHSSHQPGQNGSHSPDSIPTRSSNSLEMGQASPNPQIMAPIPPSPEVQRAMMTPQEPNMPPPPIPTSPSENLHSGGGKLRKENPAARPRSGSLQHTSSNSQEDSIQALKTRQTSPAPDRGRRASSVQSPNNRADKTKSRVVSTPLAIRPGSSKGDVSQSPTRGRLRRSWLPGGRSRSNSMDVSNTNTSTAWVLSDDTQAEYNASFLKNGEKVPELWNESGAVLVYLYPKGSGCGPSFKVQEFTISSSFIFNELIQRERDFPMGRDRTRSFSGRDSLTAEDANRYISPPNSPPVPDDGAEDHFQLYLPTGAPGQESQPDLDRLIAIRNLFAFLTGQPLVATKARPSNFHAFLEIAALLEEFGFTSFDGTTFGDAVDLSFGFYMDQHALADCRHSREKTLEALILGERMRSADLYNEAFAHAAGKYAAIMELKLPLFQQVSPKTRVSLERAHLDLLNRQHSANLHLEQFDFPALFSGIANSTSMSELRSVRFKVWRNSFTKMRNFVLSYYKTAFGNWPPKASSKKNPFSESGLNRLVLKVLYSDMCALYDLLVDRTNRTSRIMDEVPELSNESDKMISSALRNIMSEFDRSKPPVLPPIPYDCPQLPTATSILETYDTLSSKKQAKFDKGIKEHELILILNKAYNYDTNSTKVPFLDKFKEFELREARGKTPQDFADQRIGYWLFLYVVIQSLPVLVVDAPGMQYTEGVEYFLCEPPLGNPPWVPDQQVKKMWYEVAGGGGLVELSQDAVLFSVEATYHRSHCWLAATQWEENGGTGHTSQAVAEPPLSPLQPPRSMFLDNEDFVPTPPPSFGNGYNTPPSPIGSPANSLRPRTHSPGGNRANQAWRSSIALGLEPVPLQPPSPFGERSSSLGGRPPSLMMGSRNSSYGNLAALGNPQAGYPQTESPPPEPQGATFDDILREAEKKKEKKKSRFF</sequence>
<protein>
    <recommendedName>
        <fullName evidence="2">DUF8004 domain-containing protein</fullName>
    </recommendedName>
</protein>